<evidence type="ECO:0000313" key="1">
    <source>
        <dbReference type="EMBL" id="KAK0302603.1"/>
    </source>
</evidence>
<organism evidence="1 2">
    <name type="scientific">Friedmanniomyces endolithicus</name>
    <dbReference type="NCBI Taxonomy" id="329885"/>
    <lineage>
        <taxon>Eukaryota</taxon>
        <taxon>Fungi</taxon>
        <taxon>Dikarya</taxon>
        <taxon>Ascomycota</taxon>
        <taxon>Pezizomycotina</taxon>
        <taxon>Dothideomycetes</taxon>
        <taxon>Dothideomycetidae</taxon>
        <taxon>Mycosphaerellales</taxon>
        <taxon>Teratosphaeriaceae</taxon>
        <taxon>Friedmanniomyces</taxon>
    </lineage>
</organism>
<dbReference type="Proteomes" id="UP001168146">
    <property type="component" value="Unassembled WGS sequence"/>
</dbReference>
<evidence type="ECO:0000313" key="2">
    <source>
        <dbReference type="Proteomes" id="UP001168146"/>
    </source>
</evidence>
<proteinExistence type="predicted"/>
<name>A0AAN6J0F3_9PEZI</name>
<protein>
    <submittedName>
        <fullName evidence="1">Uncharacterized protein</fullName>
    </submittedName>
</protein>
<reference evidence="1" key="1">
    <citation type="submission" date="2021-12" db="EMBL/GenBank/DDBJ databases">
        <title>Black yeast isolated from Biological Soil Crust.</title>
        <authorList>
            <person name="Kurbessoian T."/>
        </authorList>
    </citation>
    <scope>NUCLEOTIDE SEQUENCE</scope>
    <source>
        <strain evidence="1">CCFEE 5208</strain>
    </source>
</reference>
<comment type="caution">
    <text evidence="1">The sequence shown here is derived from an EMBL/GenBank/DDBJ whole genome shotgun (WGS) entry which is preliminary data.</text>
</comment>
<dbReference type="AlphaFoldDB" id="A0AAN6J0F3"/>
<gene>
    <name evidence="1" type="ORF">LTR82_017814</name>
</gene>
<dbReference type="EMBL" id="JASUXU010000179">
    <property type="protein sequence ID" value="KAK0302603.1"/>
    <property type="molecule type" value="Genomic_DNA"/>
</dbReference>
<sequence>MIVLDAISTETAENARKSLAEQAEGGRAAEPEQTLTQKRNDKSYTILKDTSEVVRACDEFAKRLQVGPLADLLEISQDEVRRRLKRGKAVHFLPITAGSVEWIHSAPGQIVGILAFSVLHDCPVMRDGRVEHIELQPGQVQYFTGDEPIKWQDKEEGFGLMMQCGKCSSFKVDSSSQAS</sequence>
<accession>A0AAN6J0F3</accession>